<comment type="caution">
    <text evidence="1">The sequence shown here is derived from an EMBL/GenBank/DDBJ whole genome shotgun (WGS) entry which is preliminary data.</text>
</comment>
<reference evidence="1 2" key="1">
    <citation type="journal article" date="2019" name="Int. J. Syst. Evol. Microbiol.">
        <title>The Global Catalogue of Microorganisms (GCM) 10K type strain sequencing project: providing services to taxonomists for standard genome sequencing and annotation.</title>
        <authorList>
            <consortium name="The Broad Institute Genomics Platform"/>
            <consortium name="The Broad Institute Genome Sequencing Center for Infectious Disease"/>
            <person name="Wu L."/>
            <person name="Ma J."/>
        </authorList>
    </citation>
    <scope>NUCLEOTIDE SEQUENCE [LARGE SCALE GENOMIC DNA]</scope>
    <source>
        <strain evidence="1 2">JCM 10696</strain>
    </source>
</reference>
<dbReference type="RefSeq" id="WP_344245535.1">
    <property type="nucleotide sequence ID" value="NZ_BAAAHH010000038.1"/>
</dbReference>
<sequence length="130" mass="14385">MQEMSPAAERLVRLMLLLPPDSREPLWKSAADDCGDHSTVMSIRWWVGDTAQMVPEAAPRTLAEMVLTVFGEPSETTLRLLSEVIVAKSTGTGVGETWAARARETAIDVLAEHDPLEQVLEQAKSEWTLR</sequence>
<evidence type="ECO:0000313" key="2">
    <source>
        <dbReference type="Proteomes" id="UP001500665"/>
    </source>
</evidence>
<dbReference type="EMBL" id="BAAAHH010000038">
    <property type="protein sequence ID" value="GAA0965536.1"/>
    <property type="molecule type" value="Genomic_DNA"/>
</dbReference>
<organism evidence="1 2">
    <name type="scientific">Actinocorallia libanotica</name>
    <dbReference type="NCBI Taxonomy" id="46162"/>
    <lineage>
        <taxon>Bacteria</taxon>
        <taxon>Bacillati</taxon>
        <taxon>Actinomycetota</taxon>
        <taxon>Actinomycetes</taxon>
        <taxon>Streptosporangiales</taxon>
        <taxon>Thermomonosporaceae</taxon>
        <taxon>Actinocorallia</taxon>
    </lineage>
</organism>
<dbReference type="Proteomes" id="UP001500665">
    <property type="component" value="Unassembled WGS sequence"/>
</dbReference>
<name>A0ABN1RWH9_9ACTN</name>
<accession>A0ABN1RWH9</accession>
<protein>
    <submittedName>
        <fullName evidence="1">Uncharacterized protein</fullName>
    </submittedName>
</protein>
<keyword evidence="2" id="KW-1185">Reference proteome</keyword>
<evidence type="ECO:0000313" key="1">
    <source>
        <dbReference type="EMBL" id="GAA0965536.1"/>
    </source>
</evidence>
<proteinExistence type="predicted"/>
<gene>
    <name evidence="1" type="ORF">GCM10009550_65960</name>
</gene>